<comment type="caution">
    <text evidence="1">The sequence shown here is derived from an EMBL/GenBank/DDBJ whole genome shotgun (WGS) entry which is preliminary data.</text>
</comment>
<protein>
    <submittedName>
        <fullName evidence="1">Uncharacterized protein</fullName>
    </submittedName>
</protein>
<gene>
    <name evidence="1" type="ORF">E2C01_073957</name>
</gene>
<evidence type="ECO:0000313" key="2">
    <source>
        <dbReference type="Proteomes" id="UP000324222"/>
    </source>
</evidence>
<reference evidence="1 2" key="1">
    <citation type="submission" date="2019-05" db="EMBL/GenBank/DDBJ databases">
        <title>Another draft genome of Portunus trituberculatus and its Hox gene families provides insights of decapod evolution.</title>
        <authorList>
            <person name="Jeong J.-H."/>
            <person name="Song I."/>
            <person name="Kim S."/>
            <person name="Choi T."/>
            <person name="Kim D."/>
            <person name="Ryu S."/>
            <person name="Kim W."/>
        </authorList>
    </citation>
    <scope>NUCLEOTIDE SEQUENCE [LARGE SCALE GENOMIC DNA]</scope>
    <source>
        <tissue evidence="1">Muscle</tissue>
    </source>
</reference>
<dbReference type="EMBL" id="VSRR010051133">
    <property type="protein sequence ID" value="MPC79429.1"/>
    <property type="molecule type" value="Genomic_DNA"/>
</dbReference>
<keyword evidence="2" id="KW-1185">Reference proteome</keyword>
<proteinExistence type="predicted"/>
<dbReference type="AlphaFoldDB" id="A0A5B7IC19"/>
<evidence type="ECO:0000313" key="1">
    <source>
        <dbReference type="EMBL" id="MPC79429.1"/>
    </source>
</evidence>
<sequence>MFVFQLKKVVSLGETLSRALSPHLSGLLLPRQLSASIHWLLKYHQEAAAHHHRLHLDRIRPDHPTQVPLSLLHHPPAALCGLLPRRVIR</sequence>
<dbReference type="Proteomes" id="UP000324222">
    <property type="component" value="Unassembled WGS sequence"/>
</dbReference>
<name>A0A5B7IC19_PORTR</name>
<organism evidence="1 2">
    <name type="scientific">Portunus trituberculatus</name>
    <name type="common">Swimming crab</name>
    <name type="synonym">Neptunus trituberculatus</name>
    <dbReference type="NCBI Taxonomy" id="210409"/>
    <lineage>
        <taxon>Eukaryota</taxon>
        <taxon>Metazoa</taxon>
        <taxon>Ecdysozoa</taxon>
        <taxon>Arthropoda</taxon>
        <taxon>Crustacea</taxon>
        <taxon>Multicrustacea</taxon>
        <taxon>Malacostraca</taxon>
        <taxon>Eumalacostraca</taxon>
        <taxon>Eucarida</taxon>
        <taxon>Decapoda</taxon>
        <taxon>Pleocyemata</taxon>
        <taxon>Brachyura</taxon>
        <taxon>Eubrachyura</taxon>
        <taxon>Portunoidea</taxon>
        <taxon>Portunidae</taxon>
        <taxon>Portuninae</taxon>
        <taxon>Portunus</taxon>
    </lineage>
</organism>
<accession>A0A5B7IC19</accession>